<evidence type="ECO:0000313" key="4">
    <source>
        <dbReference type="Proteomes" id="UP000291116"/>
    </source>
</evidence>
<dbReference type="GO" id="GO:0030154">
    <property type="term" value="P:cell differentiation"/>
    <property type="evidence" value="ECO:0007669"/>
    <property type="project" value="TreeGrafter"/>
</dbReference>
<feature type="domain" description="Retinoblastoma-associated protein A-box" evidence="2">
    <location>
        <begin position="592"/>
        <end position="828"/>
    </location>
</feature>
<dbReference type="InterPro" id="IPR036915">
    <property type="entry name" value="Cyclin-like_sf"/>
</dbReference>
<dbReference type="OrthoDB" id="844594at2759"/>
<dbReference type="GO" id="GO:0000785">
    <property type="term" value="C:chromatin"/>
    <property type="evidence" value="ECO:0007669"/>
    <property type="project" value="TreeGrafter"/>
</dbReference>
<feature type="region of interest" description="Disordered" evidence="1">
    <location>
        <begin position="526"/>
        <end position="558"/>
    </location>
</feature>
<organism evidence="3 4">
    <name type="scientific">Pseudo-nitzschia multistriata</name>
    <dbReference type="NCBI Taxonomy" id="183589"/>
    <lineage>
        <taxon>Eukaryota</taxon>
        <taxon>Sar</taxon>
        <taxon>Stramenopiles</taxon>
        <taxon>Ochrophyta</taxon>
        <taxon>Bacillariophyta</taxon>
        <taxon>Bacillariophyceae</taxon>
        <taxon>Bacillariophycidae</taxon>
        <taxon>Bacillariales</taxon>
        <taxon>Bacillariaceae</taxon>
        <taxon>Pseudo-nitzschia</taxon>
    </lineage>
</organism>
<keyword evidence="4" id="KW-1185">Reference proteome</keyword>
<feature type="compositionally biased region" description="Basic and acidic residues" evidence="1">
    <location>
        <begin position="1113"/>
        <end position="1192"/>
    </location>
</feature>
<dbReference type="Proteomes" id="UP000291116">
    <property type="component" value="Unassembled WGS sequence"/>
</dbReference>
<proteinExistence type="predicted"/>
<feature type="region of interest" description="Disordered" evidence="1">
    <location>
        <begin position="1050"/>
        <end position="1236"/>
    </location>
</feature>
<dbReference type="GO" id="GO:0005667">
    <property type="term" value="C:transcription regulator complex"/>
    <property type="evidence" value="ECO:0007669"/>
    <property type="project" value="TreeGrafter"/>
</dbReference>
<gene>
    <name evidence="3" type="ORF">PSNMU_V1.4_AUG-EV-PASAV3_0012320</name>
</gene>
<dbReference type="Pfam" id="PF01858">
    <property type="entry name" value="RB_A"/>
    <property type="match status" value="1"/>
</dbReference>
<dbReference type="GO" id="GO:0005634">
    <property type="term" value="C:nucleus"/>
    <property type="evidence" value="ECO:0007669"/>
    <property type="project" value="InterPro"/>
</dbReference>
<dbReference type="InterPro" id="IPR002719">
    <property type="entry name" value="RB_B"/>
</dbReference>
<name>A0A448YXI6_9STRA</name>
<feature type="region of interest" description="Disordered" evidence="1">
    <location>
        <begin position="1424"/>
        <end position="1445"/>
    </location>
</feature>
<evidence type="ECO:0000259" key="2">
    <source>
        <dbReference type="SMART" id="SM01368"/>
    </source>
</evidence>
<feature type="region of interest" description="Disordered" evidence="1">
    <location>
        <begin position="82"/>
        <end position="127"/>
    </location>
</feature>
<feature type="compositionally biased region" description="Polar residues" evidence="1">
    <location>
        <begin position="1329"/>
        <end position="1339"/>
    </location>
</feature>
<feature type="compositionally biased region" description="Basic and acidic residues" evidence="1">
    <location>
        <begin position="1342"/>
        <end position="1356"/>
    </location>
</feature>
<reference evidence="3 4" key="1">
    <citation type="submission" date="2019-01" db="EMBL/GenBank/DDBJ databases">
        <authorList>
            <person name="Ferrante I. M."/>
        </authorList>
    </citation>
    <scope>NUCLEOTIDE SEQUENCE [LARGE SCALE GENOMIC DNA]</scope>
    <source>
        <strain evidence="3 4">B856</strain>
    </source>
</reference>
<dbReference type="PANTHER" id="PTHR13742:SF17">
    <property type="entry name" value="RE32990P-RELATED"/>
    <property type="match status" value="1"/>
</dbReference>
<feature type="region of interest" description="Disordered" evidence="1">
    <location>
        <begin position="1327"/>
        <end position="1411"/>
    </location>
</feature>
<feature type="compositionally biased region" description="Basic and acidic residues" evidence="1">
    <location>
        <begin position="1199"/>
        <end position="1208"/>
    </location>
</feature>
<dbReference type="PANTHER" id="PTHR13742">
    <property type="entry name" value="RETINOBLASTOMA-ASSOCIATED PROTEIN RB -RELATED"/>
    <property type="match status" value="1"/>
</dbReference>
<dbReference type="EMBL" id="CAACVS010000031">
    <property type="protein sequence ID" value="VEU34522.1"/>
    <property type="molecule type" value="Genomic_DNA"/>
</dbReference>
<dbReference type="GO" id="GO:0000977">
    <property type="term" value="F:RNA polymerase II transcription regulatory region sequence-specific DNA binding"/>
    <property type="evidence" value="ECO:0007669"/>
    <property type="project" value="TreeGrafter"/>
</dbReference>
<protein>
    <recommendedName>
        <fullName evidence="2">Retinoblastoma-associated protein A-box domain-containing protein</fullName>
    </recommendedName>
</protein>
<dbReference type="Gene3D" id="1.10.472.10">
    <property type="entry name" value="Cyclin-like"/>
    <property type="match status" value="2"/>
</dbReference>
<feature type="region of interest" description="Disordered" evidence="1">
    <location>
        <begin position="1270"/>
        <end position="1292"/>
    </location>
</feature>
<dbReference type="CDD" id="cd20548">
    <property type="entry name" value="CYCLIN_RB-like"/>
    <property type="match status" value="1"/>
</dbReference>
<dbReference type="SUPFAM" id="SSF47954">
    <property type="entry name" value="Cyclin-like"/>
    <property type="match status" value="2"/>
</dbReference>
<sequence>MSADYSKSNVKVMKSKLLSCMKLGAADDLAVNEKLEEWVATQKIPTHISPAQTAACHVSSGLLLQRLVRAFEQRLNFSVDDTKRMKGSTGNSNGNKTATSSGRGTSTTNGSSPKKINTSKAKSKSKPLAEYMQRKVKVTRLVQQALQYVGSDLLKVLQGLAPSPTVADVANTCLQILRDVNRIKEFYTIFCVASGKDHSATDQSSSIFFGVFALQALQCLRAQAICAYEFAHDFEAIYSACYQDRNFQICVHLLNPAVANSPTPATFPPDTEARNICWKIARLLVLTEDFKNKSDPESKDHRRNHILVSATSIILAANMGKSIANNSIRVVGSQVTNEGIIPITEDFVGTVVPPVSHLLEFIANNTTNNDGMTPITSIDIRCHFQNACTMINKLSIMKNATTTVVASRGRSHSILAKAFPPANEYFLLQNYRNILQSLVIQTQKSIKINTANSNQGVTGVSERTGIVNVLLLFPMVIGEPWGIHRDAPMITSRMLCTGKHLKPSDTEKDSVALVVKLKPMPKEIKRKAENTFPDSVPTDNKKAKTFPQSEDPSTPPKKAHVEAIDLVEDDSPTPAPRAPIDMRMGEIEAPVINDATELNEWTLSIISQSMVKPSDMLLSYLGENDKINGNNSSCLENVIVPIINRGALRIQSALRSLSDLGSEATLISIGRRDGQVYVNGRIDEITQLCASVVGFYYHCMEAIIYDKMERMDFLGSFSSVLQSESFHRALLACCLTCVLKGVGTTQKMSSIEKFENATSTVVMNTTECDSFTFLKVIDGLSRALIATGDSRTKQSVCSIVAGLPAIILRHMRALQTQLIDSAIWNSSLGTEKRNESSFVDIIKTMKSLKGAWPPDVLEPLLPEENVNMESNSTKAKSSIRCKAPFGSSSEATFLSFVLRILLNYVLKRITAICAALDLSTEDVVRTQILVAFRYLLRHHISIFNDRHVDQLLLCSVYGVCRVMKIRPEVTFGKIIDAYFTVRGKEQGERICRVIVRHVKLDQPASKRVGNLIVFYNQVYVPKMQKYFIESKSLKENTELYRNKRRKAEELEELQRREQERNKAEERQRKEQQRKEAEERQRKEQQRKEAEERQRKEQQRKEVEERQRKKHQRKVAEELQRKEKERKEAEERQRKEKERKKTEELQRKENERKKTEGLQREENEKKISAELSRKENEQKKTEESQREENEKKAAAKLQRKKNERDKTEELQGTEKMSVMNEITKDVSEKSPATTSPKLQSINRKIVAMDKTVSDAQAMLAKGMIRVSSVENNVPSPIMNSDVQNSTKTNGKASSDITISAVRKGCLSAKTVVPSNKVQNAVVEGSYADATRTNASTNPVSSEPAEKISDIDRDDPKLTKGTVVMSDSSSNDPRLPENRASGSSESEEYIPKGMGSKIMGRTTSTLPNPNSILAGVSKGLQSLVTGRLAQGSSSDEKTLSSASEKIS</sequence>
<evidence type="ECO:0000313" key="3">
    <source>
        <dbReference type="EMBL" id="VEU34522.1"/>
    </source>
</evidence>
<dbReference type="InterPro" id="IPR002720">
    <property type="entry name" value="RB_A"/>
</dbReference>
<dbReference type="GO" id="GO:2000134">
    <property type="term" value="P:negative regulation of G1/S transition of mitotic cell cycle"/>
    <property type="evidence" value="ECO:0007669"/>
    <property type="project" value="TreeGrafter"/>
</dbReference>
<feature type="compositionally biased region" description="Low complexity" evidence="1">
    <location>
        <begin position="97"/>
        <end position="112"/>
    </location>
</feature>
<feature type="compositionally biased region" description="Basic and acidic residues" evidence="1">
    <location>
        <begin position="1050"/>
        <end position="1106"/>
    </location>
</feature>
<dbReference type="SMART" id="SM01368">
    <property type="entry name" value="RB_A"/>
    <property type="match status" value="1"/>
</dbReference>
<evidence type="ECO:0000256" key="1">
    <source>
        <dbReference type="SAM" id="MobiDB-lite"/>
    </source>
</evidence>
<dbReference type="InterPro" id="IPR028309">
    <property type="entry name" value="RB_fam"/>
</dbReference>
<accession>A0A448YXI6</accession>
<dbReference type="GO" id="GO:0006357">
    <property type="term" value="P:regulation of transcription by RNA polymerase II"/>
    <property type="evidence" value="ECO:0007669"/>
    <property type="project" value="InterPro"/>
</dbReference>
<feature type="compositionally biased region" description="Polar residues" evidence="1">
    <location>
        <begin position="1399"/>
        <end position="1409"/>
    </location>
</feature>
<dbReference type="Pfam" id="PF01857">
    <property type="entry name" value="RB_B"/>
    <property type="match status" value="1"/>
</dbReference>